<dbReference type="Gene3D" id="3.40.50.20">
    <property type="match status" value="1"/>
</dbReference>
<dbReference type="AlphaFoldDB" id="A0A135IDS5"/>
<dbReference type="Proteomes" id="UP000070529">
    <property type="component" value="Unassembled WGS sequence"/>
</dbReference>
<feature type="domain" description="ATP-grasp" evidence="5">
    <location>
        <begin position="132"/>
        <end position="356"/>
    </location>
</feature>
<keyword evidence="2 6" id="KW-0436">Ligase</keyword>
<organism evidence="6 7">
    <name type="scientific">Enterovibrio coralii</name>
    <dbReference type="NCBI Taxonomy" id="294935"/>
    <lineage>
        <taxon>Bacteria</taxon>
        <taxon>Pseudomonadati</taxon>
        <taxon>Pseudomonadota</taxon>
        <taxon>Gammaproteobacteria</taxon>
        <taxon>Vibrionales</taxon>
        <taxon>Vibrionaceae</taxon>
        <taxon>Enterovibrio</taxon>
    </lineage>
</organism>
<comment type="similarity">
    <text evidence="1">Belongs to the D-alanine--D-alanine ligase family.</text>
</comment>
<evidence type="ECO:0000256" key="4">
    <source>
        <dbReference type="PROSITE-ProRule" id="PRU00409"/>
    </source>
</evidence>
<dbReference type="InterPro" id="IPR016185">
    <property type="entry name" value="PreATP-grasp_dom_sf"/>
</dbReference>
<reference evidence="6 7" key="1">
    <citation type="submission" date="2015-11" db="EMBL/GenBank/DDBJ databases">
        <title>Genomic Taxonomy of the Vibrionaceae.</title>
        <authorList>
            <person name="Gomez-Gil B."/>
            <person name="Enciso-Ibarra J."/>
        </authorList>
    </citation>
    <scope>NUCLEOTIDE SEQUENCE [LARGE SCALE GENOMIC DNA]</scope>
    <source>
        <strain evidence="6 7">CAIM 912</strain>
    </source>
</reference>
<evidence type="ECO:0000313" key="7">
    <source>
        <dbReference type="Proteomes" id="UP000070529"/>
    </source>
</evidence>
<dbReference type="PANTHER" id="PTHR23132">
    <property type="entry name" value="D-ALANINE--D-ALANINE LIGASE"/>
    <property type="match status" value="1"/>
</dbReference>
<dbReference type="STRING" id="294935.ATN88_16570"/>
<dbReference type="SUPFAM" id="SSF56059">
    <property type="entry name" value="Glutathione synthetase ATP-binding domain-like"/>
    <property type="match status" value="1"/>
</dbReference>
<dbReference type="InterPro" id="IPR013815">
    <property type="entry name" value="ATP_grasp_subdomain_1"/>
</dbReference>
<proteinExistence type="inferred from homology"/>
<dbReference type="GO" id="GO:0046872">
    <property type="term" value="F:metal ion binding"/>
    <property type="evidence" value="ECO:0007669"/>
    <property type="project" value="InterPro"/>
</dbReference>
<sequence>MVAALFNPEQMDWIKKRVKIAVICGGEKSCSKNYVYENLSPRSTKTYRTVAEDIVATLAQEGFDQLEVLEESMHLPQQLKSQNVDMAFLNSGGLQGYDSMCHLPSMMEMCGVPYIGHTPMTAGLLDNKLMLKNELSALGIPTAPFITLDQGRTIHDASCQRALDYIDQEFGEGYIVKPVVGRASIHVYPVFDRSELQEVVERVQSATNNVVLIEPYLSGAEFVAAVCGRVLYKESQLEEQEQPFVFSISQRVLDEGEHIFTSMDVRPITADRSRPVLDESLKADIADIVSRIFTAFNLQTLIRVDLRMDNNGRLYVLEANPKPDLKRPCGNQINLVTAGLAAEGMQYEELLQSLIFNRLQYLYRNRPTTLAHCLSDSLFTLSQQGGRA</sequence>
<dbReference type="PANTHER" id="PTHR23132:SF23">
    <property type="entry name" value="D-ALANINE--D-ALANINE LIGASE B"/>
    <property type="match status" value="1"/>
</dbReference>
<dbReference type="GO" id="GO:0008716">
    <property type="term" value="F:D-alanine-D-alanine ligase activity"/>
    <property type="evidence" value="ECO:0007669"/>
    <property type="project" value="InterPro"/>
</dbReference>
<dbReference type="InterPro" id="IPR011761">
    <property type="entry name" value="ATP-grasp"/>
</dbReference>
<evidence type="ECO:0000256" key="1">
    <source>
        <dbReference type="ARBA" id="ARBA00010871"/>
    </source>
</evidence>
<dbReference type="Gene3D" id="3.30.470.20">
    <property type="entry name" value="ATP-grasp fold, B domain"/>
    <property type="match status" value="1"/>
</dbReference>
<dbReference type="EMBL" id="LNTY01000004">
    <property type="protein sequence ID" value="KXF83494.1"/>
    <property type="molecule type" value="Genomic_DNA"/>
</dbReference>
<dbReference type="PROSITE" id="PS50975">
    <property type="entry name" value="ATP_GRASP"/>
    <property type="match status" value="1"/>
</dbReference>
<dbReference type="RefSeq" id="WP_067409750.1">
    <property type="nucleotide sequence ID" value="NZ_LNTY01000004.1"/>
</dbReference>
<evidence type="ECO:0000256" key="2">
    <source>
        <dbReference type="ARBA" id="ARBA00022598"/>
    </source>
</evidence>
<keyword evidence="7" id="KW-1185">Reference proteome</keyword>
<name>A0A135IDS5_9GAMM</name>
<evidence type="ECO:0000259" key="5">
    <source>
        <dbReference type="PROSITE" id="PS50975"/>
    </source>
</evidence>
<dbReference type="GO" id="GO:0005524">
    <property type="term" value="F:ATP binding"/>
    <property type="evidence" value="ECO:0007669"/>
    <property type="project" value="UniProtKB-UniRule"/>
</dbReference>
<dbReference type="GO" id="GO:0071555">
    <property type="term" value="P:cell wall organization"/>
    <property type="evidence" value="ECO:0007669"/>
    <property type="project" value="UniProtKB-KW"/>
</dbReference>
<evidence type="ECO:0000313" key="6">
    <source>
        <dbReference type="EMBL" id="KXF83494.1"/>
    </source>
</evidence>
<gene>
    <name evidence="6" type="ORF">ATN88_16570</name>
</gene>
<keyword evidence="3" id="KW-0961">Cell wall biogenesis/degradation</keyword>
<dbReference type="Pfam" id="PF07478">
    <property type="entry name" value="Dala_Dala_lig_C"/>
    <property type="match status" value="1"/>
</dbReference>
<dbReference type="InterPro" id="IPR011095">
    <property type="entry name" value="Dala_Dala_lig_C"/>
</dbReference>
<dbReference type="Gene3D" id="3.30.1490.20">
    <property type="entry name" value="ATP-grasp fold, A domain"/>
    <property type="match status" value="1"/>
</dbReference>
<accession>A0A135IDS5</accession>
<dbReference type="SUPFAM" id="SSF52440">
    <property type="entry name" value="PreATP-grasp domain"/>
    <property type="match status" value="1"/>
</dbReference>
<protein>
    <submittedName>
        <fullName evidence="6">D-alanine--D-alanine ligase</fullName>
    </submittedName>
</protein>
<comment type="caution">
    <text evidence="6">The sequence shown here is derived from an EMBL/GenBank/DDBJ whole genome shotgun (WGS) entry which is preliminary data.</text>
</comment>
<keyword evidence="4" id="KW-0547">Nucleotide-binding</keyword>
<evidence type="ECO:0000256" key="3">
    <source>
        <dbReference type="ARBA" id="ARBA00023316"/>
    </source>
</evidence>
<keyword evidence="4" id="KW-0067">ATP-binding</keyword>
<dbReference type="OrthoDB" id="9813261at2"/>